<organism evidence="1">
    <name type="scientific">viral metagenome</name>
    <dbReference type="NCBI Taxonomy" id="1070528"/>
    <lineage>
        <taxon>unclassified sequences</taxon>
        <taxon>metagenomes</taxon>
        <taxon>organismal metagenomes</taxon>
    </lineage>
</organism>
<accession>A0A6C0JI83</accession>
<protein>
    <submittedName>
        <fullName evidence="1">Uncharacterized protein</fullName>
    </submittedName>
</protein>
<sequence>MLLNEYWPQIYSLVKTRAAFLSYKYVYMFMNMNPQYVIIASVIFLVILFTTVSAAKTFVPYNEDSIFTHNYPYEGFEQMHHRLHYVTKSEGKSIDDMTPFLINSDTSSGECRKVYGFDGLFCTPSSVDAKLDQFADVPGGLNCNNKSSGLSNSKGPLCLDDAHLQLLRTRGGNQSGMEYQVGSK</sequence>
<reference evidence="1" key="1">
    <citation type="journal article" date="2020" name="Nature">
        <title>Giant virus diversity and host interactions through global metagenomics.</title>
        <authorList>
            <person name="Schulz F."/>
            <person name="Roux S."/>
            <person name="Paez-Espino D."/>
            <person name="Jungbluth S."/>
            <person name="Walsh D.A."/>
            <person name="Denef V.J."/>
            <person name="McMahon K.D."/>
            <person name="Konstantinidis K.T."/>
            <person name="Eloe-Fadrosh E.A."/>
            <person name="Kyrpides N.C."/>
            <person name="Woyke T."/>
        </authorList>
    </citation>
    <scope>NUCLEOTIDE SEQUENCE</scope>
    <source>
        <strain evidence="1">GVMAG-M-3300027708-5</strain>
    </source>
</reference>
<dbReference type="EMBL" id="MN740404">
    <property type="protein sequence ID" value="QHU04721.1"/>
    <property type="molecule type" value="Genomic_DNA"/>
</dbReference>
<name>A0A6C0JI83_9ZZZZ</name>
<proteinExistence type="predicted"/>
<dbReference type="AlphaFoldDB" id="A0A6C0JI83"/>
<evidence type="ECO:0000313" key="1">
    <source>
        <dbReference type="EMBL" id="QHU04721.1"/>
    </source>
</evidence>